<dbReference type="AlphaFoldDB" id="T1KWE8"/>
<dbReference type="HOGENOM" id="CLU_2375506_0_0_1"/>
<reference evidence="1" key="2">
    <citation type="submission" date="2015-06" db="UniProtKB">
        <authorList>
            <consortium name="EnsemblMetazoa"/>
        </authorList>
    </citation>
    <scope>IDENTIFICATION</scope>
</reference>
<sequence length="95" mass="10627">MFQLIMINPVYFIRVLECQAIVIANYVRIASIKTGFLDSLKYSGIYNSESLLVIEVARKISAANIATVKPSTLSLKRVYLSVFGSVEKLLRVVDL</sequence>
<organism evidence="1 2">
    <name type="scientific">Tetranychus urticae</name>
    <name type="common">Two-spotted spider mite</name>
    <dbReference type="NCBI Taxonomy" id="32264"/>
    <lineage>
        <taxon>Eukaryota</taxon>
        <taxon>Metazoa</taxon>
        <taxon>Ecdysozoa</taxon>
        <taxon>Arthropoda</taxon>
        <taxon>Chelicerata</taxon>
        <taxon>Arachnida</taxon>
        <taxon>Acari</taxon>
        <taxon>Acariformes</taxon>
        <taxon>Trombidiformes</taxon>
        <taxon>Prostigmata</taxon>
        <taxon>Eleutherengona</taxon>
        <taxon>Raphignathae</taxon>
        <taxon>Tetranychoidea</taxon>
        <taxon>Tetranychidae</taxon>
        <taxon>Tetranychus</taxon>
    </lineage>
</organism>
<name>T1KWE8_TETUR</name>
<evidence type="ECO:0000313" key="1">
    <source>
        <dbReference type="EnsemblMetazoa" id="tetur24g01380.1"/>
    </source>
</evidence>
<reference evidence="2" key="1">
    <citation type="submission" date="2011-08" db="EMBL/GenBank/DDBJ databases">
        <authorList>
            <person name="Rombauts S."/>
        </authorList>
    </citation>
    <scope>NUCLEOTIDE SEQUENCE</scope>
    <source>
        <strain evidence="2">London</strain>
    </source>
</reference>
<accession>T1KWE8</accession>
<proteinExistence type="predicted"/>
<keyword evidence="2" id="KW-1185">Reference proteome</keyword>
<protein>
    <submittedName>
        <fullName evidence="1">Uncharacterized protein</fullName>
    </submittedName>
</protein>
<evidence type="ECO:0000313" key="2">
    <source>
        <dbReference type="Proteomes" id="UP000015104"/>
    </source>
</evidence>
<dbReference type="Proteomes" id="UP000015104">
    <property type="component" value="Unassembled WGS sequence"/>
</dbReference>
<dbReference type="EnsemblMetazoa" id="tetur24g01380.1">
    <property type="protein sequence ID" value="tetur24g01380.1"/>
    <property type="gene ID" value="tetur24g01380"/>
</dbReference>
<dbReference type="EMBL" id="CAEY01000641">
    <property type="status" value="NOT_ANNOTATED_CDS"/>
    <property type="molecule type" value="Genomic_DNA"/>
</dbReference>